<dbReference type="Proteomes" id="UP001491310">
    <property type="component" value="Unassembled WGS sequence"/>
</dbReference>
<name>A0ABR2YI53_9CHLO</name>
<evidence type="ECO:0000313" key="2">
    <source>
        <dbReference type="Proteomes" id="UP001491310"/>
    </source>
</evidence>
<comment type="caution">
    <text evidence="1">The sequence shown here is derived from an EMBL/GenBank/DDBJ whole genome shotgun (WGS) entry which is preliminary data.</text>
</comment>
<dbReference type="EMBL" id="JALJOT010000011">
    <property type="protein sequence ID" value="KAK9905825.1"/>
    <property type="molecule type" value="Genomic_DNA"/>
</dbReference>
<proteinExistence type="predicted"/>
<organism evidence="1 2">
    <name type="scientific">Coccomyxa subellipsoidea</name>
    <dbReference type="NCBI Taxonomy" id="248742"/>
    <lineage>
        <taxon>Eukaryota</taxon>
        <taxon>Viridiplantae</taxon>
        <taxon>Chlorophyta</taxon>
        <taxon>core chlorophytes</taxon>
        <taxon>Trebouxiophyceae</taxon>
        <taxon>Trebouxiophyceae incertae sedis</taxon>
        <taxon>Coccomyxaceae</taxon>
        <taxon>Coccomyxa</taxon>
    </lineage>
</organism>
<evidence type="ECO:0000313" key="1">
    <source>
        <dbReference type="EMBL" id="KAK9905825.1"/>
    </source>
</evidence>
<reference evidence="1 2" key="1">
    <citation type="journal article" date="2024" name="Nat. Commun.">
        <title>Phylogenomics reveals the evolutionary origins of lichenization in chlorophyte algae.</title>
        <authorList>
            <person name="Puginier C."/>
            <person name="Libourel C."/>
            <person name="Otte J."/>
            <person name="Skaloud P."/>
            <person name="Haon M."/>
            <person name="Grisel S."/>
            <person name="Petersen M."/>
            <person name="Berrin J.G."/>
            <person name="Delaux P.M."/>
            <person name="Dal Grande F."/>
            <person name="Keller J."/>
        </authorList>
    </citation>
    <scope>NUCLEOTIDE SEQUENCE [LARGE SCALE GENOMIC DNA]</scope>
    <source>
        <strain evidence="1 2">SAG 216-7</strain>
    </source>
</reference>
<protein>
    <submittedName>
        <fullName evidence="1">Uncharacterized protein</fullName>
    </submittedName>
</protein>
<keyword evidence="2" id="KW-1185">Reference proteome</keyword>
<accession>A0ABR2YI53</accession>
<gene>
    <name evidence="1" type="ORF">WJX75_007123</name>
</gene>
<sequence>MTRHSEKAADDRASTHLQVACLMLASYKVLRPFIRNDQEVLEIIRAQSGDSQDAVWFDKLDRHGVGFARTSWLGSGGKVCSLRLQQLRK</sequence>